<protein>
    <recommendedName>
        <fullName evidence="3">Reverse transcriptase/retrotransposon-derived protein RNase H-like domain-containing protein</fullName>
    </recommendedName>
</protein>
<name>A0A2P5DVD3_PARAD</name>
<feature type="non-terminal residue" evidence="1">
    <location>
        <position position="51"/>
    </location>
</feature>
<proteinExistence type="predicted"/>
<keyword evidence="2" id="KW-1185">Reference proteome</keyword>
<dbReference type="EMBL" id="JXTB01000014">
    <property type="protein sequence ID" value="PON77254.1"/>
    <property type="molecule type" value="Genomic_DNA"/>
</dbReference>
<dbReference type="OrthoDB" id="1938451at2759"/>
<evidence type="ECO:0000313" key="2">
    <source>
        <dbReference type="Proteomes" id="UP000237105"/>
    </source>
</evidence>
<evidence type="ECO:0008006" key="3">
    <source>
        <dbReference type="Google" id="ProtNLM"/>
    </source>
</evidence>
<dbReference type="AlphaFoldDB" id="A0A2P5DVD3"/>
<sequence length="51" mass="5729">MLASPAEGQCLYAYLAISKVAINAVLFVEEDGKQKPMFYTSHMLLDAETRY</sequence>
<accession>A0A2P5DVD3</accession>
<reference evidence="2" key="1">
    <citation type="submission" date="2016-06" db="EMBL/GenBank/DDBJ databases">
        <title>Parallel loss of symbiosis genes in relatives of nitrogen-fixing non-legume Parasponia.</title>
        <authorList>
            <person name="Van Velzen R."/>
            <person name="Holmer R."/>
            <person name="Bu F."/>
            <person name="Rutten L."/>
            <person name="Van Zeijl A."/>
            <person name="Liu W."/>
            <person name="Santuari L."/>
            <person name="Cao Q."/>
            <person name="Sharma T."/>
            <person name="Shen D."/>
            <person name="Roswanjaya Y."/>
            <person name="Wardhani T."/>
            <person name="Kalhor M.S."/>
            <person name="Jansen J."/>
            <person name="Van den Hoogen J."/>
            <person name="Gungor B."/>
            <person name="Hartog M."/>
            <person name="Hontelez J."/>
            <person name="Verver J."/>
            <person name="Yang W.-C."/>
            <person name="Schijlen E."/>
            <person name="Repin R."/>
            <person name="Schilthuizen M."/>
            <person name="Schranz E."/>
            <person name="Heidstra R."/>
            <person name="Miyata K."/>
            <person name="Fedorova E."/>
            <person name="Kohlen W."/>
            <person name="Bisseling T."/>
            <person name="Smit S."/>
            <person name="Geurts R."/>
        </authorList>
    </citation>
    <scope>NUCLEOTIDE SEQUENCE [LARGE SCALE GENOMIC DNA]</scope>
    <source>
        <strain evidence="2">cv. WU1-14</strain>
    </source>
</reference>
<gene>
    <name evidence="1" type="ORF">PanWU01x14_028730</name>
</gene>
<evidence type="ECO:0000313" key="1">
    <source>
        <dbReference type="EMBL" id="PON77254.1"/>
    </source>
</evidence>
<dbReference type="Proteomes" id="UP000237105">
    <property type="component" value="Unassembled WGS sequence"/>
</dbReference>
<organism evidence="1 2">
    <name type="scientific">Parasponia andersonii</name>
    <name type="common">Sponia andersonii</name>
    <dbReference type="NCBI Taxonomy" id="3476"/>
    <lineage>
        <taxon>Eukaryota</taxon>
        <taxon>Viridiplantae</taxon>
        <taxon>Streptophyta</taxon>
        <taxon>Embryophyta</taxon>
        <taxon>Tracheophyta</taxon>
        <taxon>Spermatophyta</taxon>
        <taxon>Magnoliopsida</taxon>
        <taxon>eudicotyledons</taxon>
        <taxon>Gunneridae</taxon>
        <taxon>Pentapetalae</taxon>
        <taxon>rosids</taxon>
        <taxon>fabids</taxon>
        <taxon>Rosales</taxon>
        <taxon>Cannabaceae</taxon>
        <taxon>Parasponia</taxon>
    </lineage>
</organism>
<comment type="caution">
    <text evidence="1">The sequence shown here is derived from an EMBL/GenBank/DDBJ whole genome shotgun (WGS) entry which is preliminary data.</text>
</comment>